<name>A0A2R8BIB8_9RHOB</name>
<gene>
    <name evidence="1" type="ORF">ASD8599_03474</name>
</gene>
<dbReference type="AlphaFoldDB" id="A0A2R8BIB8"/>
<sequence length="36" mass="4304">MHSASFAFIMVNKGLRRTWDVYFVFDFTRMQGMQNA</sequence>
<proteinExistence type="predicted"/>
<dbReference type="EMBL" id="OMOR01000001">
    <property type="protein sequence ID" value="SPH22728.1"/>
    <property type="molecule type" value="Genomic_DNA"/>
</dbReference>
<accession>A0A2R8BIB8</accession>
<evidence type="ECO:0000313" key="1">
    <source>
        <dbReference type="EMBL" id="SPH22728.1"/>
    </source>
</evidence>
<evidence type="ECO:0000313" key="2">
    <source>
        <dbReference type="Proteomes" id="UP000244880"/>
    </source>
</evidence>
<protein>
    <submittedName>
        <fullName evidence="1">Uncharacterized protein</fullName>
    </submittedName>
</protein>
<keyword evidence="2" id="KW-1185">Reference proteome</keyword>
<reference evidence="1 2" key="1">
    <citation type="submission" date="2018-03" db="EMBL/GenBank/DDBJ databases">
        <authorList>
            <person name="Keele B.F."/>
        </authorList>
    </citation>
    <scope>NUCLEOTIDE SEQUENCE [LARGE SCALE GENOMIC DNA]</scope>
    <source>
        <strain evidence="1 2">CECT 8599</strain>
    </source>
</reference>
<dbReference type="Proteomes" id="UP000244880">
    <property type="component" value="Unassembled WGS sequence"/>
</dbReference>
<organism evidence="1 2">
    <name type="scientific">Ascidiaceihabitans donghaensis</name>
    <dbReference type="NCBI Taxonomy" id="1510460"/>
    <lineage>
        <taxon>Bacteria</taxon>
        <taxon>Pseudomonadati</taxon>
        <taxon>Pseudomonadota</taxon>
        <taxon>Alphaproteobacteria</taxon>
        <taxon>Rhodobacterales</taxon>
        <taxon>Paracoccaceae</taxon>
        <taxon>Ascidiaceihabitans</taxon>
    </lineage>
</organism>